<dbReference type="PROSITE" id="PS50060">
    <property type="entry name" value="MAM_2"/>
    <property type="match status" value="4"/>
</dbReference>
<dbReference type="PROSITE" id="PS00740">
    <property type="entry name" value="MAM_1"/>
    <property type="match status" value="1"/>
</dbReference>
<feature type="domain" description="MAM" evidence="2">
    <location>
        <begin position="117"/>
        <end position="267"/>
    </location>
</feature>
<keyword evidence="4" id="KW-1185">Reference proteome</keyword>
<evidence type="ECO:0000313" key="3">
    <source>
        <dbReference type="EMBL" id="NXW10500.1"/>
    </source>
</evidence>
<feature type="compositionally biased region" description="Basic residues" evidence="1">
    <location>
        <begin position="453"/>
        <end position="464"/>
    </location>
</feature>
<protein>
    <submittedName>
        <fullName evidence="3">MAMC2 protein</fullName>
    </submittedName>
</protein>
<dbReference type="Proteomes" id="UP000563060">
    <property type="component" value="Unassembled WGS sequence"/>
</dbReference>
<feature type="domain" description="MAM" evidence="2">
    <location>
        <begin position="438"/>
        <end position="482"/>
    </location>
</feature>
<proteinExistence type="predicted"/>
<dbReference type="Gene3D" id="2.60.120.200">
    <property type="match status" value="4"/>
</dbReference>
<comment type="caution">
    <text evidence="3">The sequence shown here is derived from an EMBL/GenBank/DDBJ whole genome shotgun (WGS) entry which is preliminary data.</text>
</comment>
<gene>
    <name evidence="3" type="primary">Mamdc2</name>
    <name evidence="3" type="ORF">FREGRA_R04364</name>
</gene>
<accession>A0A7L3ZEP3</accession>
<dbReference type="PANTHER" id="PTHR23282:SF101">
    <property type="entry name" value="MAM DOMAIN-CONTAINING PROTEIN"/>
    <property type="match status" value="1"/>
</dbReference>
<evidence type="ECO:0000313" key="4">
    <source>
        <dbReference type="Proteomes" id="UP000563060"/>
    </source>
</evidence>
<dbReference type="PANTHER" id="PTHR23282">
    <property type="entry name" value="APICAL ENDOSOMAL GLYCOPROTEIN PRECURSOR"/>
    <property type="match status" value="1"/>
</dbReference>
<name>A0A7L3ZEP3_FREGA</name>
<reference evidence="3 4" key="1">
    <citation type="submission" date="2019-09" db="EMBL/GenBank/DDBJ databases">
        <title>Bird 10,000 Genomes (B10K) Project - Family phase.</title>
        <authorList>
            <person name="Zhang G."/>
        </authorList>
    </citation>
    <scope>NUCLEOTIDE SEQUENCE [LARGE SCALE GENOMIC DNA]</scope>
    <source>
        <strain evidence="3">B10K-DU-006-09</strain>
        <tissue evidence="3">Muscle</tissue>
    </source>
</reference>
<feature type="domain" description="MAM" evidence="2">
    <location>
        <begin position="1"/>
        <end position="118"/>
    </location>
</feature>
<dbReference type="InterPro" id="IPR013320">
    <property type="entry name" value="ConA-like_dom_sf"/>
</dbReference>
<dbReference type="Pfam" id="PF00629">
    <property type="entry name" value="MAM"/>
    <property type="match status" value="2"/>
</dbReference>
<dbReference type="AlphaFoldDB" id="A0A7L3ZEP3"/>
<feature type="non-terminal residue" evidence="3">
    <location>
        <position position="482"/>
    </location>
</feature>
<feature type="non-terminal residue" evidence="3">
    <location>
        <position position="1"/>
    </location>
</feature>
<evidence type="ECO:0000256" key="1">
    <source>
        <dbReference type="SAM" id="MobiDB-lite"/>
    </source>
</evidence>
<sequence length="482" mass="54250">GHYISVDTSYEGEKAVLSSPELFSEEWSCVRLIYQIATTSETSPDPARLNLYLRQEGESFDRLLWSAKEPSDSWLIASLDLMNSTKKYKIVLEGEMGQDKSASIAVFEIKITPGYCIECDFEENHLCGFVNRWNPNVNWFVGGGNIRNSQSILPKDHTLNSELVFIKSSGMLETLYTGINSKTEDVVPRDECPGYPCVQQSMQLQPSQLKKNILELQEGDGDNQKYGEVTITNNYCSQVIFEVAFNSAKGGYVALDDISFSPVYCSNQTGTPFNPAEAGCNFEEDLCNFYQDHKDGPGWSRVKVKRNVYRAGDHTTGFGYYLLANTKFTSQPGYIGRLYGPTLPGNLQFCLRFYYALYGFFKMSGTLAVYIFEENHVVQEKIWSVLDSPRGVWTQAEISFKKPMPCKVRANSSNLPNSGWRFSLPSPPRVHLLLPNPGECTFEKDECVFTQKKRGRGSWHRRRGPTPTSYTGPKGDHTTGVG</sequence>
<evidence type="ECO:0000259" key="2">
    <source>
        <dbReference type="PROSITE" id="PS50060"/>
    </source>
</evidence>
<feature type="domain" description="MAM" evidence="2">
    <location>
        <begin position="278"/>
        <end position="408"/>
    </location>
</feature>
<organism evidence="3 4">
    <name type="scientific">Fregetta grallaria</name>
    <name type="common">White-bellied storm-petrel</name>
    <name type="synonym">Procellaria grallaria</name>
    <dbReference type="NCBI Taxonomy" id="79628"/>
    <lineage>
        <taxon>Eukaryota</taxon>
        <taxon>Metazoa</taxon>
        <taxon>Chordata</taxon>
        <taxon>Craniata</taxon>
        <taxon>Vertebrata</taxon>
        <taxon>Euteleostomi</taxon>
        <taxon>Archelosauria</taxon>
        <taxon>Archosauria</taxon>
        <taxon>Dinosauria</taxon>
        <taxon>Saurischia</taxon>
        <taxon>Theropoda</taxon>
        <taxon>Coelurosauria</taxon>
        <taxon>Aves</taxon>
        <taxon>Neognathae</taxon>
        <taxon>Neoaves</taxon>
        <taxon>Aequornithes</taxon>
        <taxon>Procellariiformes</taxon>
        <taxon>Hydrobatidae</taxon>
        <taxon>Fregetta</taxon>
    </lineage>
</organism>
<dbReference type="GO" id="GO:0016020">
    <property type="term" value="C:membrane"/>
    <property type="evidence" value="ECO:0007669"/>
    <property type="project" value="InterPro"/>
</dbReference>
<dbReference type="InterPro" id="IPR000998">
    <property type="entry name" value="MAM_dom"/>
</dbReference>
<dbReference type="EMBL" id="VZZT01003620">
    <property type="protein sequence ID" value="NXW10500.1"/>
    <property type="molecule type" value="Genomic_DNA"/>
</dbReference>
<dbReference type="CDD" id="cd06263">
    <property type="entry name" value="MAM"/>
    <property type="match status" value="2"/>
</dbReference>
<dbReference type="SUPFAM" id="SSF49899">
    <property type="entry name" value="Concanavalin A-like lectins/glucanases"/>
    <property type="match status" value="3"/>
</dbReference>
<feature type="region of interest" description="Disordered" evidence="1">
    <location>
        <begin position="453"/>
        <end position="482"/>
    </location>
</feature>
<dbReference type="InterPro" id="IPR051560">
    <property type="entry name" value="MAM_domain-containing"/>
</dbReference>
<dbReference type="SMART" id="SM00137">
    <property type="entry name" value="MAM"/>
    <property type="match status" value="2"/>
</dbReference>